<name>A0A8X8ZYE7_SALSN</name>
<evidence type="ECO:0000313" key="2">
    <source>
        <dbReference type="Proteomes" id="UP000298416"/>
    </source>
</evidence>
<reference evidence="1" key="1">
    <citation type="submission" date="2018-01" db="EMBL/GenBank/DDBJ databases">
        <authorList>
            <person name="Mao J.F."/>
        </authorList>
    </citation>
    <scope>NUCLEOTIDE SEQUENCE</scope>
    <source>
        <strain evidence="1">Huo1</strain>
        <tissue evidence="1">Leaf</tissue>
    </source>
</reference>
<comment type="caution">
    <text evidence="1">The sequence shown here is derived from an EMBL/GenBank/DDBJ whole genome shotgun (WGS) entry which is preliminary data.</text>
</comment>
<sequence length="140" mass="16170">MSYSLKCNDSVTVKPNMTPHFCCQSGQPLATRYGSVVVKLLLEHNNYVSYGWMLRKAKTELLEFKWKTKGITQDCVVFAMQHMETYMGTEDNDWECDLTNKPSKSFQLFHAKFVIAVVYSNGNKVMDYMMRTTTSHLEEA</sequence>
<proteinExistence type="predicted"/>
<protein>
    <submittedName>
        <fullName evidence="1">Uncharacterized protein</fullName>
    </submittedName>
</protein>
<keyword evidence="2" id="KW-1185">Reference proteome</keyword>
<dbReference type="Proteomes" id="UP000298416">
    <property type="component" value="Unassembled WGS sequence"/>
</dbReference>
<accession>A0A8X8ZYE7</accession>
<dbReference type="AlphaFoldDB" id="A0A8X8ZYE7"/>
<evidence type="ECO:0000313" key="1">
    <source>
        <dbReference type="EMBL" id="KAG6421558.1"/>
    </source>
</evidence>
<dbReference type="EMBL" id="PNBA02000006">
    <property type="protein sequence ID" value="KAG6421558.1"/>
    <property type="molecule type" value="Genomic_DNA"/>
</dbReference>
<reference evidence="1" key="2">
    <citation type="submission" date="2020-08" db="EMBL/GenBank/DDBJ databases">
        <title>Plant Genome Project.</title>
        <authorList>
            <person name="Zhang R.-G."/>
        </authorList>
    </citation>
    <scope>NUCLEOTIDE SEQUENCE</scope>
    <source>
        <strain evidence="1">Huo1</strain>
        <tissue evidence="1">Leaf</tissue>
    </source>
</reference>
<organism evidence="1">
    <name type="scientific">Salvia splendens</name>
    <name type="common">Scarlet sage</name>
    <dbReference type="NCBI Taxonomy" id="180675"/>
    <lineage>
        <taxon>Eukaryota</taxon>
        <taxon>Viridiplantae</taxon>
        <taxon>Streptophyta</taxon>
        <taxon>Embryophyta</taxon>
        <taxon>Tracheophyta</taxon>
        <taxon>Spermatophyta</taxon>
        <taxon>Magnoliopsida</taxon>
        <taxon>eudicotyledons</taxon>
        <taxon>Gunneridae</taxon>
        <taxon>Pentapetalae</taxon>
        <taxon>asterids</taxon>
        <taxon>lamiids</taxon>
        <taxon>Lamiales</taxon>
        <taxon>Lamiaceae</taxon>
        <taxon>Nepetoideae</taxon>
        <taxon>Mentheae</taxon>
        <taxon>Salviinae</taxon>
        <taxon>Salvia</taxon>
        <taxon>Salvia subgen. Calosphace</taxon>
        <taxon>core Calosphace</taxon>
    </lineage>
</organism>
<gene>
    <name evidence="1" type="ORF">SASPL_118114</name>
</gene>